<proteinExistence type="predicted"/>
<dbReference type="EMBL" id="MCFA01000277">
    <property type="protein sequence ID" value="ORX95474.1"/>
    <property type="molecule type" value="Genomic_DNA"/>
</dbReference>
<name>A0A1Y1YCX5_9PLEO</name>
<dbReference type="PANTHER" id="PTHR10039">
    <property type="entry name" value="AMELOGENIN"/>
    <property type="match status" value="1"/>
</dbReference>
<gene>
    <name evidence="1" type="ORF">BCR34DRAFT_594140</name>
</gene>
<comment type="caution">
    <text evidence="1">The sequence shown here is derived from an EMBL/GenBank/DDBJ whole genome shotgun (WGS) entry which is preliminary data.</text>
</comment>
<sequence length="129" mass="14411">MPDTFNGDATSLQSATEPFLVFDGRDERPHSNVREAIFKLLQDISTLSTADRIHLLLTSRNESDIAHQFTHAAGWIRCQMHNDGIQSDIALYAATQIARHPELNTLPDNIKEEVQTKLVEGSNGMQVLL</sequence>
<evidence type="ECO:0008006" key="3">
    <source>
        <dbReference type="Google" id="ProtNLM"/>
    </source>
</evidence>
<organism evidence="1 2">
    <name type="scientific">Clohesyomyces aquaticus</name>
    <dbReference type="NCBI Taxonomy" id="1231657"/>
    <lineage>
        <taxon>Eukaryota</taxon>
        <taxon>Fungi</taxon>
        <taxon>Dikarya</taxon>
        <taxon>Ascomycota</taxon>
        <taxon>Pezizomycotina</taxon>
        <taxon>Dothideomycetes</taxon>
        <taxon>Pleosporomycetidae</taxon>
        <taxon>Pleosporales</taxon>
        <taxon>Lindgomycetaceae</taxon>
        <taxon>Clohesyomyces</taxon>
    </lineage>
</organism>
<keyword evidence="2" id="KW-1185">Reference proteome</keyword>
<reference evidence="1 2" key="1">
    <citation type="submission" date="2016-07" db="EMBL/GenBank/DDBJ databases">
        <title>Pervasive Adenine N6-methylation of Active Genes in Fungi.</title>
        <authorList>
            <consortium name="DOE Joint Genome Institute"/>
            <person name="Mondo S.J."/>
            <person name="Dannebaum R.O."/>
            <person name="Kuo R.C."/>
            <person name="Labutti K."/>
            <person name="Haridas S."/>
            <person name="Kuo A."/>
            <person name="Salamov A."/>
            <person name="Ahrendt S.R."/>
            <person name="Lipzen A."/>
            <person name="Sullivan W."/>
            <person name="Andreopoulos W.B."/>
            <person name="Clum A."/>
            <person name="Lindquist E."/>
            <person name="Daum C."/>
            <person name="Ramamoorthy G.K."/>
            <person name="Gryganskyi A."/>
            <person name="Culley D."/>
            <person name="Magnuson J.K."/>
            <person name="James T.Y."/>
            <person name="O'Malley M.A."/>
            <person name="Stajich J.E."/>
            <person name="Spatafora J.W."/>
            <person name="Visel A."/>
            <person name="Grigoriev I.V."/>
        </authorList>
    </citation>
    <scope>NUCLEOTIDE SEQUENCE [LARGE SCALE GENOMIC DNA]</scope>
    <source>
        <strain evidence="1 2">CBS 115471</strain>
    </source>
</reference>
<dbReference type="AlphaFoldDB" id="A0A1Y1YCX5"/>
<evidence type="ECO:0000313" key="1">
    <source>
        <dbReference type="EMBL" id="ORX95474.1"/>
    </source>
</evidence>
<evidence type="ECO:0000313" key="2">
    <source>
        <dbReference type="Proteomes" id="UP000193144"/>
    </source>
</evidence>
<dbReference type="Proteomes" id="UP000193144">
    <property type="component" value="Unassembled WGS sequence"/>
</dbReference>
<dbReference type="OrthoDB" id="1577640at2759"/>
<protein>
    <recommendedName>
        <fullName evidence="3">NACHT domain-containing protein</fullName>
    </recommendedName>
</protein>
<dbReference type="STRING" id="1231657.A0A1Y1YCX5"/>
<accession>A0A1Y1YCX5</accession>